<evidence type="ECO:0000259" key="1">
    <source>
        <dbReference type="PROSITE" id="PS51186"/>
    </source>
</evidence>
<proteinExistence type="predicted"/>
<gene>
    <name evidence="2" type="ORF">WJU22_12340</name>
</gene>
<dbReference type="InterPro" id="IPR016181">
    <property type="entry name" value="Acyl_CoA_acyltransferase"/>
</dbReference>
<dbReference type="EMBL" id="CP150096">
    <property type="protein sequence ID" value="WZN48958.1"/>
    <property type="molecule type" value="Genomic_DNA"/>
</dbReference>
<reference evidence="2 3" key="1">
    <citation type="submission" date="2024-03" db="EMBL/GenBank/DDBJ databases">
        <title>Chitinophaga caseinilytica sp. nov., a casein hydrolysing bacterium isolated from forest soil.</title>
        <authorList>
            <person name="Lee D.S."/>
            <person name="Han D.M."/>
            <person name="Baek J.H."/>
            <person name="Choi D.G."/>
            <person name="Jeon J.H."/>
            <person name="Jeon C.O."/>
        </authorList>
    </citation>
    <scope>NUCLEOTIDE SEQUENCE [LARGE SCALE GENOMIC DNA]</scope>
    <source>
        <strain evidence="2 3">KACC 19118</strain>
    </source>
</reference>
<sequence>MPRPLEATKGNYRISTDKAQLQLPVIHRYLSEDSYWAKDIPENLVAASIENSLCFGIYHQNEQVGFARVITDYATFGYLADVFVLPGHRGQGLSKWLMEVIGSHPGLQQLRRMMLMTQDAHGLYEQYGYAPLEHPGNAMSKRVGVPYTELKNKTA</sequence>
<dbReference type="CDD" id="cd04301">
    <property type="entry name" value="NAT_SF"/>
    <property type="match status" value="1"/>
</dbReference>
<dbReference type="PANTHER" id="PTHR43233:SF1">
    <property type="entry name" value="FAMILY N-ACETYLTRANSFERASE, PUTATIVE (AFU_ORTHOLOGUE AFUA_6G03350)-RELATED"/>
    <property type="match status" value="1"/>
</dbReference>
<keyword evidence="3" id="KW-1185">Reference proteome</keyword>
<dbReference type="InterPro" id="IPR000182">
    <property type="entry name" value="GNAT_dom"/>
</dbReference>
<dbReference type="InterPro" id="IPR053144">
    <property type="entry name" value="Acetyltransferase_Butenolide"/>
</dbReference>
<dbReference type="Proteomes" id="UP001449657">
    <property type="component" value="Chromosome"/>
</dbReference>
<evidence type="ECO:0000313" key="3">
    <source>
        <dbReference type="Proteomes" id="UP001449657"/>
    </source>
</evidence>
<evidence type="ECO:0000313" key="2">
    <source>
        <dbReference type="EMBL" id="WZN48958.1"/>
    </source>
</evidence>
<dbReference type="Gene3D" id="3.40.630.30">
    <property type="match status" value="1"/>
</dbReference>
<accession>A0ABZ2Z9P6</accession>
<dbReference type="SUPFAM" id="SSF55729">
    <property type="entry name" value="Acyl-CoA N-acyltransferases (Nat)"/>
    <property type="match status" value="1"/>
</dbReference>
<dbReference type="PANTHER" id="PTHR43233">
    <property type="entry name" value="FAMILY N-ACETYLTRANSFERASE, PUTATIVE (AFU_ORTHOLOGUE AFUA_6G03350)-RELATED"/>
    <property type="match status" value="1"/>
</dbReference>
<feature type="domain" description="N-acetyltransferase" evidence="1">
    <location>
        <begin position="12"/>
        <end position="144"/>
    </location>
</feature>
<dbReference type="RefSeq" id="WP_341843533.1">
    <property type="nucleotide sequence ID" value="NZ_CP149792.1"/>
</dbReference>
<organism evidence="2 3">
    <name type="scientific">Chitinophaga caseinilytica</name>
    <dbReference type="NCBI Taxonomy" id="2267521"/>
    <lineage>
        <taxon>Bacteria</taxon>
        <taxon>Pseudomonadati</taxon>
        <taxon>Bacteroidota</taxon>
        <taxon>Chitinophagia</taxon>
        <taxon>Chitinophagales</taxon>
        <taxon>Chitinophagaceae</taxon>
        <taxon>Chitinophaga</taxon>
    </lineage>
</organism>
<dbReference type="PROSITE" id="PS51186">
    <property type="entry name" value="GNAT"/>
    <property type="match status" value="1"/>
</dbReference>
<dbReference type="Pfam" id="PF13508">
    <property type="entry name" value="Acetyltransf_7"/>
    <property type="match status" value="1"/>
</dbReference>
<name>A0ABZ2Z9P6_9BACT</name>
<protein>
    <submittedName>
        <fullName evidence="2">GNAT family N-acetyltransferase</fullName>
    </submittedName>
</protein>